<accession>A0A1X9SPR1</accession>
<evidence type="ECO:0000313" key="2">
    <source>
        <dbReference type="Proteomes" id="UP000202031"/>
    </source>
</evidence>
<dbReference type="KEGG" id="clx:CLAN_1517"/>
<gene>
    <name evidence="1" type="ORF">CLAN_1517</name>
</gene>
<reference evidence="2" key="1">
    <citation type="journal article" date="2017" name="Genome Biol. Evol.">
        <title>Comparative Genomic Analysis Identifies a Campylobacter Clade Deficient in Selenium Metabolism.</title>
        <authorList>
            <person name="Miller W.G."/>
            <person name="Yee E."/>
            <person name="Lopes B.S."/>
            <person name="Chapman M.H."/>
            <person name="Huynh S."/>
            <person name="Bono J.L."/>
            <person name="Parker C.T."/>
            <person name="Strachan N.J.C."/>
            <person name="Forbes K.J."/>
        </authorList>
    </citation>
    <scope>NUCLEOTIDE SEQUENCE [LARGE SCALE GENOMIC DNA]</scope>
    <source>
        <strain evidence="2">NCTC 13004</strain>
    </source>
</reference>
<evidence type="ECO:0000313" key="1">
    <source>
        <dbReference type="EMBL" id="ARQ98232.1"/>
    </source>
</evidence>
<sequence>MRATIIAVFMVILVGCGGSSSVLTLKDYMPTKYTYSPKKVTINSIIDTRSNRNLVATITDSKGNLNHSVILDKSLKDIFANSLNKELEANGVIKGSDIVVDIEIAQFSANLSGYSGENLKGQSKVIIKIQKGDTTTTKTISQPQSKYTPLPIASAFEPFINDMLNDMVLATSKAILAN</sequence>
<dbReference type="RefSeq" id="WP_096014208.1">
    <property type="nucleotide sequence ID" value="NZ_CP015578.1"/>
</dbReference>
<dbReference type="Proteomes" id="UP000202031">
    <property type="component" value="Chromosome"/>
</dbReference>
<name>A0A1X9SPR1_9BACT</name>
<dbReference type="EMBL" id="CP015578">
    <property type="protein sequence ID" value="ARQ98232.1"/>
    <property type="molecule type" value="Genomic_DNA"/>
</dbReference>
<protein>
    <recommendedName>
        <fullName evidence="3">Lipoprotein</fullName>
    </recommendedName>
</protein>
<proteinExistence type="predicted"/>
<organism evidence="1 2">
    <name type="scientific">Campylobacter lanienae NCTC 13004</name>
    <dbReference type="NCBI Taxonomy" id="1031753"/>
    <lineage>
        <taxon>Bacteria</taxon>
        <taxon>Pseudomonadati</taxon>
        <taxon>Campylobacterota</taxon>
        <taxon>Epsilonproteobacteria</taxon>
        <taxon>Campylobacterales</taxon>
        <taxon>Campylobacteraceae</taxon>
        <taxon>Campylobacter</taxon>
    </lineage>
</organism>
<reference evidence="2" key="2">
    <citation type="journal article" date="2017" name="Genome Biol. Evol.">
        <title>Comparative genomic analysis identifies a Campylobacter clade deficient in selenium metabolism.</title>
        <authorList>
            <person name="Miller W.G."/>
            <person name="Yee E."/>
            <person name="Lopes B.S."/>
            <person name="Chapman M.H."/>
            <person name="Huynh S."/>
            <person name="Bono J.L."/>
            <person name="Parker C.T."/>
            <person name="Strachan N.J.C."/>
            <person name="Forbes K.J."/>
        </authorList>
    </citation>
    <scope>NUCLEOTIDE SEQUENCE [LARGE SCALE GENOMIC DNA]</scope>
    <source>
        <strain evidence="2">NCTC 13004</strain>
    </source>
</reference>
<dbReference type="AlphaFoldDB" id="A0A1X9SPR1"/>
<evidence type="ECO:0008006" key="3">
    <source>
        <dbReference type="Google" id="ProtNLM"/>
    </source>
</evidence>
<dbReference type="GeneID" id="46921980"/>
<dbReference type="PROSITE" id="PS51257">
    <property type="entry name" value="PROKAR_LIPOPROTEIN"/>
    <property type="match status" value="1"/>
</dbReference>